<dbReference type="GO" id="GO:0005829">
    <property type="term" value="C:cytosol"/>
    <property type="evidence" value="ECO:0007669"/>
    <property type="project" value="TreeGrafter"/>
</dbReference>
<dbReference type="InterPro" id="IPR015310">
    <property type="entry name" value="AHSA1-like_N"/>
</dbReference>
<evidence type="ECO:0000256" key="1">
    <source>
        <dbReference type="ARBA" id="ARBA00006817"/>
    </source>
</evidence>
<dbReference type="AlphaFoldDB" id="A0A1I8HX32"/>
<dbReference type="Pfam" id="PF08327">
    <property type="entry name" value="AHSA1"/>
    <property type="match status" value="1"/>
</dbReference>
<dbReference type="WBParaSite" id="maker-uti_cns_0008482-snap-gene-0.7-mRNA-1">
    <property type="protein sequence ID" value="maker-uti_cns_0008482-snap-gene-0.7-mRNA-1"/>
    <property type="gene ID" value="maker-uti_cns_0008482-snap-gene-0.7"/>
</dbReference>
<name>A0A1I8HX32_9PLAT</name>
<comment type="similarity">
    <text evidence="1">Belongs to the AHA1 family.</text>
</comment>
<evidence type="ECO:0000259" key="3">
    <source>
        <dbReference type="SMART" id="SM01000"/>
    </source>
</evidence>
<dbReference type="SUPFAM" id="SSF55961">
    <property type="entry name" value="Bet v1-like"/>
    <property type="match status" value="1"/>
</dbReference>
<keyword evidence="4" id="KW-1185">Reference proteome</keyword>
<dbReference type="SMART" id="SM01000">
    <property type="entry name" value="Aha1_N"/>
    <property type="match status" value="1"/>
</dbReference>
<dbReference type="InterPro" id="IPR013538">
    <property type="entry name" value="ASHA1/2-like_C"/>
</dbReference>
<dbReference type="PANTHER" id="PTHR13009:SF22">
    <property type="entry name" value="LD43819P"/>
    <property type="match status" value="1"/>
</dbReference>
<protein>
    <submittedName>
        <fullName evidence="5">Aha1_N domain-containing protein</fullName>
    </submittedName>
</protein>
<dbReference type="CDD" id="cd08892">
    <property type="entry name" value="SRPBCC_Aha1"/>
    <property type="match status" value="1"/>
</dbReference>
<dbReference type="InterPro" id="IPR036338">
    <property type="entry name" value="Aha1"/>
</dbReference>
<dbReference type="GO" id="GO:0006457">
    <property type="term" value="P:protein folding"/>
    <property type="evidence" value="ECO:0007669"/>
    <property type="project" value="TreeGrafter"/>
</dbReference>
<reference evidence="5" key="1">
    <citation type="submission" date="2016-11" db="UniProtKB">
        <authorList>
            <consortium name="WormBaseParasite"/>
        </authorList>
    </citation>
    <scope>IDENTIFICATION</scope>
</reference>
<organism evidence="4 5">
    <name type="scientific">Macrostomum lignano</name>
    <dbReference type="NCBI Taxonomy" id="282301"/>
    <lineage>
        <taxon>Eukaryota</taxon>
        <taxon>Metazoa</taxon>
        <taxon>Spiralia</taxon>
        <taxon>Lophotrochozoa</taxon>
        <taxon>Platyhelminthes</taxon>
        <taxon>Rhabditophora</taxon>
        <taxon>Macrostomorpha</taxon>
        <taxon>Macrostomida</taxon>
        <taxon>Macrostomidae</taxon>
        <taxon>Macrostomum</taxon>
    </lineage>
</organism>
<dbReference type="GO" id="GO:0051087">
    <property type="term" value="F:protein-folding chaperone binding"/>
    <property type="evidence" value="ECO:0007669"/>
    <property type="project" value="InterPro"/>
</dbReference>
<evidence type="ECO:0000313" key="5">
    <source>
        <dbReference type="WBParaSite" id="maker-uti_cns_0008482-snap-gene-0.7-mRNA-1"/>
    </source>
</evidence>
<proteinExistence type="inferred from homology"/>
<dbReference type="SUPFAM" id="SSF103111">
    <property type="entry name" value="Activator of Hsp90 ATPase, Aha1"/>
    <property type="match status" value="1"/>
</dbReference>
<dbReference type="GO" id="GO:0001671">
    <property type="term" value="F:ATPase activator activity"/>
    <property type="evidence" value="ECO:0007669"/>
    <property type="project" value="InterPro"/>
</dbReference>
<feature type="compositionally biased region" description="Low complexity" evidence="2">
    <location>
        <begin position="188"/>
        <end position="202"/>
    </location>
</feature>
<feature type="region of interest" description="Disordered" evidence="2">
    <location>
        <begin position="182"/>
        <end position="203"/>
    </location>
</feature>
<sequence length="364" mass="40866">MNCSSSDSAMAKWGEGDPRWIVEERADAKNVNNWHWTEKNATQWSKDKLRELLVGFKVNEAGSFEFRVSDMPKCDGEATANNRKAKLIFFYEWTITLDWEGQLLGCDNKTKFKGKVEVINLSEENSASEIDMDVSVESSSNDAFKLKELVRRVAVPRLQTQLGMYIDQLRTEFSQNLILPTKGDTGKPAPATSNAAAPAASTVTRDRTVIAGSDGPKAPSGSADSSGARLATKKLTFKEEFFCAPEDLFRVFTQEHLLAAFVRARATADAREGGEFSLCDGSITGFFDELLPPDRLVMRWRHRKWPAGHHSICELNFRPSDGGTQLELVQTQVPEKEVEFTRNSWQEHYFRAIKQTFGYGGKLF</sequence>
<accession>A0A1I8HX32</accession>
<dbReference type="Gene3D" id="3.30.530.20">
    <property type="match status" value="1"/>
</dbReference>
<dbReference type="PANTHER" id="PTHR13009">
    <property type="entry name" value="HEAT SHOCK PROTEIN 90 HSP90 CO-CHAPERONE AHA-1"/>
    <property type="match status" value="1"/>
</dbReference>
<dbReference type="Proteomes" id="UP000095280">
    <property type="component" value="Unplaced"/>
</dbReference>
<evidence type="ECO:0000313" key="4">
    <source>
        <dbReference type="Proteomes" id="UP000095280"/>
    </source>
</evidence>
<dbReference type="InterPro" id="IPR023393">
    <property type="entry name" value="START-like_dom_sf"/>
</dbReference>
<feature type="domain" description="Activator of Hsp90 ATPase AHSA1-like N-terminal" evidence="3">
    <location>
        <begin position="38"/>
        <end position="175"/>
    </location>
</feature>
<dbReference type="Pfam" id="PF09229">
    <property type="entry name" value="Aha1_N"/>
    <property type="match status" value="1"/>
</dbReference>
<dbReference type="Gene3D" id="3.15.10.20">
    <property type="entry name" value="Activator of Hsp90 ATPase Aha1, N-terminal domain"/>
    <property type="match status" value="1"/>
</dbReference>
<evidence type="ECO:0000256" key="2">
    <source>
        <dbReference type="SAM" id="MobiDB-lite"/>
    </source>
</evidence>